<dbReference type="EMBL" id="CP102294">
    <property type="protein sequence ID" value="UWN57524.1"/>
    <property type="molecule type" value="Genomic_DNA"/>
</dbReference>
<evidence type="ECO:0000256" key="1">
    <source>
        <dbReference type="SAM" id="Phobius"/>
    </source>
</evidence>
<feature type="transmembrane region" description="Helical" evidence="1">
    <location>
        <begin position="44"/>
        <end position="65"/>
    </location>
</feature>
<keyword evidence="1" id="KW-0472">Membrane</keyword>
<gene>
    <name evidence="3" type="ORF">NQ491_01750</name>
</gene>
<dbReference type="RefSeq" id="WP_019245070.1">
    <property type="nucleotide sequence ID" value="NZ_CAPH01000006.1"/>
</dbReference>
<dbReference type="PANTHER" id="PTHR34220">
    <property type="entry name" value="SENSOR HISTIDINE KINASE YPDA"/>
    <property type="match status" value="1"/>
</dbReference>
<evidence type="ECO:0000313" key="3">
    <source>
        <dbReference type="EMBL" id="UWN57524.1"/>
    </source>
</evidence>
<protein>
    <submittedName>
        <fullName evidence="3">Histidine kinase</fullName>
    </submittedName>
</protein>
<dbReference type="Gene3D" id="3.30.565.10">
    <property type="entry name" value="Histidine kinase-like ATPase, C-terminal domain"/>
    <property type="match status" value="1"/>
</dbReference>
<reference evidence="3" key="1">
    <citation type="journal article" date="2022" name="Cell">
        <title>Design, construction, and in vivo augmentation of a complex gut microbiome.</title>
        <authorList>
            <person name="Cheng A.G."/>
            <person name="Ho P.Y."/>
            <person name="Aranda-Diaz A."/>
            <person name="Jain S."/>
            <person name="Yu F.B."/>
            <person name="Meng X."/>
            <person name="Wang M."/>
            <person name="Iakiviak M."/>
            <person name="Nagashima K."/>
            <person name="Zhao A."/>
            <person name="Murugkar P."/>
            <person name="Patil A."/>
            <person name="Atabakhsh K."/>
            <person name="Weakley A."/>
            <person name="Yan J."/>
            <person name="Brumbaugh A.R."/>
            <person name="Higginbottom S."/>
            <person name="Dimas A."/>
            <person name="Shiver A.L."/>
            <person name="Deutschbauer A."/>
            <person name="Neff N."/>
            <person name="Sonnenburg J.L."/>
            <person name="Huang K.C."/>
            <person name="Fischbach M.A."/>
        </authorList>
    </citation>
    <scope>NUCLEOTIDE SEQUENCE</scope>
    <source>
        <strain evidence="3">AP11</strain>
    </source>
</reference>
<evidence type="ECO:0000259" key="2">
    <source>
        <dbReference type="Pfam" id="PF06580"/>
    </source>
</evidence>
<feature type="domain" description="Signal transduction histidine kinase internal region" evidence="2">
    <location>
        <begin position="163"/>
        <end position="241"/>
    </location>
</feature>
<keyword evidence="3" id="KW-0808">Transferase</keyword>
<dbReference type="SUPFAM" id="SSF55874">
    <property type="entry name" value="ATPase domain of HSP90 chaperone/DNA topoisomerase II/histidine kinase"/>
    <property type="match status" value="1"/>
</dbReference>
<dbReference type="GO" id="GO:0016301">
    <property type="term" value="F:kinase activity"/>
    <property type="evidence" value="ECO:0007669"/>
    <property type="project" value="UniProtKB-KW"/>
</dbReference>
<dbReference type="InterPro" id="IPR036890">
    <property type="entry name" value="HATPase_C_sf"/>
</dbReference>
<accession>A0ABY5V1K5</accession>
<dbReference type="PANTHER" id="PTHR34220:SF7">
    <property type="entry name" value="SENSOR HISTIDINE KINASE YPDA"/>
    <property type="match status" value="1"/>
</dbReference>
<dbReference type="Proteomes" id="UP001059295">
    <property type="component" value="Chromosome"/>
</dbReference>
<feature type="transmembrane region" description="Helical" evidence="1">
    <location>
        <begin position="77"/>
        <end position="96"/>
    </location>
</feature>
<organism evidence="3 4">
    <name type="scientific">Alistipes ihumii AP11</name>
    <dbReference type="NCBI Taxonomy" id="1211813"/>
    <lineage>
        <taxon>Bacteria</taxon>
        <taxon>Pseudomonadati</taxon>
        <taxon>Bacteroidota</taxon>
        <taxon>Bacteroidia</taxon>
        <taxon>Bacteroidales</taxon>
        <taxon>Rikenellaceae</taxon>
        <taxon>Alistipes</taxon>
    </lineage>
</organism>
<feature type="transmembrane region" description="Helical" evidence="1">
    <location>
        <begin position="12"/>
        <end position="32"/>
    </location>
</feature>
<keyword evidence="4" id="KW-1185">Reference proteome</keyword>
<sequence length="351" mass="40510">MEVAGLTKEKIFGIVIHTIAWGLLFCSPFLFAYGDNASVSLERYVGFVIMPLTFMTVFYVNYGILTPRLLFRKRLGRFILANLLLIATVLLIQHIWHEMCRFYIETEPPRENRGDPPPVYFFIAWNAMLMALTVGLAVAIRMTGNWYRIEAEKQQIEKERTQAELKNLKSQLNPHFLFNTLNNIYALIPIDRTKAQFAVHSLSHMLRYVLYENNQNYIPLEKEIQFVRNYVELMELRLPDRVETTVDLPEQADGYTIAPLLFITLVENAFKHGVSPSQPSFVHISIRMVKEGTLVCTIENSDFPKTDADRNGSGIGLQNLRKRLNLLYPNRHILRTENLNGSFVAQLIIDL</sequence>
<keyword evidence="3" id="KW-0418">Kinase</keyword>
<dbReference type="InterPro" id="IPR050640">
    <property type="entry name" value="Bact_2-comp_sensor_kinase"/>
</dbReference>
<feature type="transmembrane region" description="Helical" evidence="1">
    <location>
        <begin position="119"/>
        <end position="140"/>
    </location>
</feature>
<proteinExistence type="predicted"/>
<dbReference type="GeneID" id="82890418"/>
<evidence type="ECO:0000313" key="4">
    <source>
        <dbReference type="Proteomes" id="UP001059295"/>
    </source>
</evidence>
<name>A0ABY5V1K5_9BACT</name>
<keyword evidence="1" id="KW-1133">Transmembrane helix</keyword>
<dbReference type="InterPro" id="IPR010559">
    <property type="entry name" value="Sig_transdc_His_kin_internal"/>
</dbReference>
<dbReference type="Pfam" id="PF06580">
    <property type="entry name" value="His_kinase"/>
    <property type="match status" value="1"/>
</dbReference>
<keyword evidence="1" id="KW-0812">Transmembrane</keyword>